<dbReference type="OrthoDB" id="9801219at2"/>
<accession>A0A561DX43</accession>
<dbReference type="Pfam" id="PF00294">
    <property type="entry name" value="PfkB"/>
    <property type="match status" value="1"/>
</dbReference>
<name>A0A561DX43_9MICO</name>
<sequence length="315" mass="32151">MIITLTPNPSLDRTLSVGDLVRGEVNRAVASTLEPGGKGVNVTRALLANGSDSVAVFPCGGNNGRLMELLISEEHVATRIVPVASAIRVNTAIIEPDGTTTKVNEAGPHLSPAEVACLLDTTEELITGAGWLALCGALPPGLPDDFTTQVVRRARAAGASVAIDASGAALRAGVDACPQLIKPNRTELAELVGRDLETVDQVCSAARDVIREGVTTVIVSLGKDGALAVGERCAIHAHAVAPKPKSTVGAGDSLLAGVLSALDSGHDLAESLRTGVVWGTAAVQLPGSRMPTPADLAGVHATITTDLDGSRRLTD</sequence>
<organism evidence="13 14">
    <name type="scientific">Rudaeicoccus suwonensis</name>
    <dbReference type="NCBI Taxonomy" id="657409"/>
    <lineage>
        <taxon>Bacteria</taxon>
        <taxon>Bacillati</taxon>
        <taxon>Actinomycetota</taxon>
        <taxon>Actinomycetes</taxon>
        <taxon>Micrococcales</taxon>
        <taxon>Dermacoccaceae</taxon>
        <taxon>Rudaeicoccus</taxon>
    </lineage>
</organism>
<dbReference type="NCBIfam" id="TIGR03828">
    <property type="entry name" value="pfkB"/>
    <property type="match status" value="1"/>
</dbReference>
<dbReference type="EC" id="2.7.1.56" evidence="2 11"/>
<keyword evidence="14" id="KW-1185">Reference proteome</keyword>
<dbReference type="InterPro" id="IPR017583">
    <property type="entry name" value="Tagatose/fructose_Pkinase"/>
</dbReference>
<dbReference type="EMBL" id="VIVQ01000004">
    <property type="protein sequence ID" value="TWE07939.1"/>
    <property type="molecule type" value="Genomic_DNA"/>
</dbReference>
<dbReference type="FunFam" id="3.40.1190.20:FF:000001">
    <property type="entry name" value="Phosphofructokinase"/>
    <property type="match status" value="1"/>
</dbReference>
<dbReference type="GO" id="GO:0005829">
    <property type="term" value="C:cytosol"/>
    <property type="evidence" value="ECO:0007669"/>
    <property type="project" value="TreeGrafter"/>
</dbReference>
<dbReference type="GO" id="GO:0005524">
    <property type="term" value="F:ATP binding"/>
    <property type="evidence" value="ECO:0007669"/>
    <property type="project" value="UniProtKB-UniRule"/>
</dbReference>
<keyword evidence="4 10" id="KW-0808">Transferase</keyword>
<reference evidence="13 14" key="1">
    <citation type="submission" date="2019-06" db="EMBL/GenBank/DDBJ databases">
        <title>Sequencing the genomes of 1000 actinobacteria strains.</title>
        <authorList>
            <person name="Klenk H.-P."/>
        </authorList>
    </citation>
    <scope>NUCLEOTIDE SEQUENCE [LARGE SCALE GENOMIC DNA]</scope>
    <source>
        <strain evidence="13 14">DSM 19560</strain>
    </source>
</reference>
<dbReference type="InterPro" id="IPR022463">
    <property type="entry name" value="1-PFruKinase"/>
</dbReference>
<feature type="domain" description="Carbohydrate kinase PfkB" evidence="12">
    <location>
        <begin position="20"/>
        <end position="293"/>
    </location>
</feature>
<dbReference type="PANTHER" id="PTHR46566">
    <property type="entry name" value="1-PHOSPHOFRUCTOKINASE-RELATED"/>
    <property type="match status" value="1"/>
</dbReference>
<evidence type="ECO:0000256" key="2">
    <source>
        <dbReference type="ARBA" id="ARBA00012131"/>
    </source>
</evidence>
<gene>
    <name evidence="13" type="ORF">BKA23_3306</name>
</gene>
<evidence type="ECO:0000313" key="14">
    <source>
        <dbReference type="Proteomes" id="UP000318297"/>
    </source>
</evidence>
<evidence type="ECO:0000256" key="8">
    <source>
        <dbReference type="ARBA" id="ARBA00032802"/>
    </source>
</evidence>
<evidence type="ECO:0000313" key="13">
    <source>
        <dbReference type="EMBL" id="TWE07939.1"/>
    </source>
</evidence>
<dbReference type="PROSITE" id="PS00584">
    <property type="entry name" value="PFKB_KINASES_2"/>
    <property type="match status" value="1"/>
</dbReference>
<comment type="caution">
    <text evidence="13">The sequence shown here is derived from an EMBL/GenBank/DDBJ whole genome shotgun (WGS) entry which is preliminary data.</text>
</comment>
<dbReference type="SUPFAM" id="SSF53613">
    <property type="entry name" value="Ribokinase-like"/>
    <property type="match status" value="1"/>
</dbReference>
<comment type="function">
    <text evidence="11">Catalyzes the ATP-dependent phosphorylation of fructose-l-phosphate to fructose-l,6-bisphosphate.</text>
</comment>
<evidence type="ECO:0000256" key="4">
    <source>
        <dbReference type="ARBA" id="ARBA00022679"/>
    </source>
</evidence>
<evidence type="ECO:0000256" key="6">
    <source>
        <dbReference type="ARBA" id="ARBA00022777"/>
    </source>
</evidence>
<evidence type="ECO:0000256" key="11">
    <source>
        <dbReference type="RuleBase" id="RU369061"/>
    </source>
</evidence>
<evidence type="ECO:0000256" key="7">
    <source>
        <dbReference type="ARBA" id="ARBA00022840"/>
    </source>
</evidence>
<dbReference type="InterPro" id="IPR002173">
    <property type="entry name" value="Carboh/pur_kinase_PfkB_CS"/>
</dbReference>
<comment type="catalytic activity">
    <reaction evidence="9 11">
        <text>beta-D-fructose 1-phosphate + ATP = beta-D-fructose 1,6-bisphosphate + ADP + H(+)</text>
        <dbReference type="Rhea" id="RHEA:14213"/>
        <dbReference type="ChEBI" id="CHEBI:15378"/>
        <dbReference type="ChEBI" id="CHEBI:30616"/>
        <dbReference type="ChEBI" id="CHEBI:32966"/>
        <dbReference type="ChEBI" id="CHEBI:138881"/>
        <dbReference type="ChEBI" id="CHEBI:456216"/>
        <dbReference type="EC" id="2.7.1.56"/>
    </reaction>
</comment>
<evidence type="ECO:0000256" key="3">
    <source>
        <dbReference type="ARBA" id="ARBA00013596"/>
    </source>
</evidence>
<proteinExistence type="inferred from homology"/>
<keyword evidence="7 11" id="KW-0067">ATP-binding</keyword>
<evidence type="ECO:0000259" key="12">
    <source>
        <dbReference type="Pfam" id="PF00294"/>
    </source>
</evidence>
<dbReference type="GO" id="GO:0016052">
    <property type="term" value="P:carbohydrate catabolic process"/>
    <property type="evidence" value="ECO:0007669"/>
    <property type="project" value="UniProtKB-ARBA"/>
</dbReference>
<keyword evidence="6 11" id="KW-0418">Kinase</keyword>
<dbReference type="GO" id="GO:0008662">
    <property type="term" value="F:1-phosphofructokinase activity"/>
    <property type="evidence" value="ECO:0007669"/>
    <property type="project" value="UniProtKB-UniRule"/>
</dbReference>
<dbReference type="RefSeq" id="WP_145230434.1">
    <property type="nucleotide sequence ID" value="NZ_VIVQ01000004.1"/>
</dbReference>
<dbReference type="GO" id="GO:0044281">
    <property type="term" value="P:small molecule metabolic process"/>
    <property type="evidence" value="ECO:0007669"/>
    <property type="project" value="UniProtKB-ARBA"/>
</dbReference>
<keyword evidence="5 11" id="KW-0547">Nucleotide-binding</keyword>
<comment type="similarity">
    <text evidence="1 11">Belongs to the carbohydrate kinase PfkB family.</text>
</comment>
<dbReference type="PIRSF" id="PIRSF000535">
    <property type="entry name" value="1PFK/6PFK/LacC"/>
    <property type="match status" value="1"/>
</dbReference>
<dbReference type="AlphaFoldDB" id="A0A561DX43"/>
<dbReference type="InterPro" id="IPR011611">
    <property type="entry name" value="PfkB_dom"/>
</dbReference>
<dbReference type="Gene3D" id="3.40.1190.20">
    <property type="match status" value="1"/>
</dbReference>
<dbReference type="Proteomes" id="UP000318297">
    <property type="component" value="Unassembled WGS sequence"/>
</dbReference>
<dbReference type="InterPro" id="IPR029056">
    <property type="entry name" value="Ribokinase-like"/>
</dbReference>
<dbReference type="PANTHER" id="PTHR46566:SF5">
    <property type="entry name" value="1-PHOSPHOFRUCTOKINASE"/>
    <property type="match status" value="1"/>
</dbReference>
<evidence type="ECO:0000256" key="5">
    <source>
        <dbReference type="ARBA" id="ARBA00022741"/>
    </source>
</evidence>
<evidence type="ECO:0000256" key="10">
    <source>
        <dbReference type="PIRNR" id="PIRNR000535"/>
    </source>
</evidence>
<dbReference type="NCBIfam" id="TIGR03168">
    <property type="entry name" value="1-PFK"/>
    <property type="match status" value="1"/>
</dbReference>
<dbReference type="CDD" id="cd01164">
    <property type="entry name" value="FruK_PfkB_like"/>
    <property type="match status" value="1"/>
</dbReference>
<protein>
    <recommendedName>
        <fullName evidence="3 11">1-phosphofructokinase</fullName>
        <shortName evidence="11">Fru1PK</shortName>
        <ecNumber evidence="2 11">2.7.1.56</ecNumber>
    </recommendedName>
    <alternativeName>
        <fullName evidence="8 11">Fructose 1-phosphate kinase</fullName>
    </alternativeName>
</protein>
<evidence type="ECO:0000256" key="1">
    <source>
        <dbReference type="ARBA" id="ARBA00010688"/>
    </source>
</evidence>
<evidence type="ECO:0000256" key="9">
    <source>
        <dbReference type="ARBA" id="ARBA00047745"/>
    </source>
</evidence>